<proteinExistence type="predicted"/>
<dbReference type="KEGG" id="ebi:EbC_pEb17200460"/>
<geneLocation type="plasmid" evidence="1 2">
    <name>pEB170</name>
</geneLocation>
<organism evidence="2">
    <name type="scientific">Erwinia billingiae (strain Eb661)</name>
    <dbReference type="NCBI Taxonomy" id="634500"/>
    <lineage>
        <taxon>Bacteria</taxon>
        <taxon>Pseudomonadati</taxon>
        <taxon>Pseudomonadota</taxon>
        <taxon>Gammaproteobacteria</taxon>
        <taxon>Enterobacterales</taxon>
        <taxon>Erwiniaceae</taxon>
        <taxon>Erwinia</taxon>
    </lineage>
</organism>
<gene>
    <name evidence="1" type="ordered locus">EbC_pEb17200460</name>
</gene>
<protein>
    <submittedName>
        <fullName evidence="1">Uncharacterized protein</fullName>
    </submittedName>
</protein>
<name>D8MJQ1_ERWBE</name>
<evidence type="ECO:0000313" key="1">
    <source>
        <dbReference type="EMBL" id="CAX53499.1"/>
    </source>
</evidence>
<dbReference type="AlphaFoldDB" id="D8MJQ1"/>
<accession>D8MJQ1</accession>
<dbReference type="HOGENOM" id="CLU_2287175_0_0_6"/>
<dbReference type="Proteomes" id="UP000008793">
    <property type="component" value="Plasmid pEB170"/>
</dbReference>
<keyword evidence="1" id="KW-0614">Plasmid</keyword>
<evidence type="ECO:0000313" key="2">
    <source>
        <dbReference type="Proteomes" id="UP000008793"/>
    </source>
</evidence>
<sequence length="101" mass="11673">MGDEEVSMEKYVAMHRTLAARFESIMPMLTQVMSAEYHDPDVFVNNYGLLFALQQEGARSLKDDEFDAWLRINDPDLRMNIVATGIGIRIFENLLNNYARK</sequence>
<keyword evidence="2" id="KW-1185">Reference proteome</keyword>
<dbReference type="EMBL" id="FP236830">
    <property type="protein sequence ID" value="CAX53499.1"/>
    <property type="molecule type" value="Genomic_DNA"/>
</dbReference>
<reference evidence="1 2" key="1">
    <citation type="journal article" date="2010" name="BMC Genomics">
        <title>Genome comparison of the epiphytic bacteria Erwinia billingiae and E. tasmaniensis with the pear pathogen E. pyrifoliae.</title>
        <authorList>
            <person name="Kube M."/>
            <person name="Migdoll A.M."/>
            <person name="Gehring I."/>
            <person name="Heitmann K."/>
            <person name="Mayer Y."/>
            <person name="Kuhl H."/>
            <person name="Knaust F."/>
            <person name="Geider K."/>
            <person name="Reinhardt R."/>
        </authorList>
    </citation>
    <scope>NUCLEOTIDE SEQUENCE [LARGE SCALE GENOMIC DNA]</scope>
    <source>
        <strain evidence="1 2">Eb661</strain>
        <plasmid evidence="1">pEB170</plasmid>
    </source>
</reference>